<keyword evidence="3" id="KW-0444">Lipid biosynthesis</keyword>
<comment type="caution">
    <text evidence="16">The sequence shown here is derived from an EMBL/GenBank/DDBJ whole genome shotgun (WGS) entry which is preliminary data.</text>
</comment>
<keyword evidence="11" id="KW-0753">Steroid metabolism</keyword>
<evidence type="ECO:0000256" key="10">
    <source>
        <dbReference type="ARBA" id="ARBA00023166"/>
    </source>
</evidence>
<evidence type="ECO:0000313" key="17">
    <source>
        <dbReference type="Proteomes" id="UP000310421"/>
    </source>
</evidence>
<dbReference type="PANTHER" id="PTHR14207">
    <property type="entry name" value="STEROL ISOMERASE"/>
    <property type="match status" value="1"/>
</dbReference>
<gene>
    <name evidence="16" type="ORF">D6D20_00107</name>
</gene>
<dbReference type="PANTHER" id="PTHR14207:SF0">
    <property type="entry name" value="3-BETA-HYDROXYSTEROID-DELTA(8),DELTA(7)-ISOMERASE"/>
    <property type="match status" value="1"/>
</dbReference>
<dbReference type="GO" id="GO:0016020">
    <property type="term" value="C:membrane"/>
    <property type="evidence" value="ECO:0007669"/>
    <property type="project" value="UniProtKB-SubCell"/>
</dbReference>
<evidence type="ECO:0000256" key="12">
    <source>
        <dbReference type="ARBA" id="ARBA00023235"/>
    </source>
</evidence>
<evidence type="ECO:0000256" key="8">
    <source>
        <dbReference type="ARBA" id="ARBA00023098"/>
    </source>
</evidence>
<evidence type="ECO:0000256" key="11">
    <source>
        <dbReference type="ARBA" id="ARBA00023221"/>
    </source>
</evidence>
<keyword evidence="4 13" id="KW-0812">Transmembrane</keyword>
<evidence type="ECO:0000256" key="1">
    <source>
        <dbReference type="ARBA" id="ARBA00004141"/>
    </source>
</evidence>
<evidence type="ECO:0000256" key="14">
    <source>
        <dbReference type="SAM" id="Phobius"/>
    </source>
</evidence>
<keyword evidence="10" id="KW-1207">Sterol metabolism</keyword>
<evidence type="ECO:0000256" key="6">
    <source>
        <dbReference type="ARBA" id="ARBA00022989"/>
    </source>
</evidence>
<feature type="transmembrane region" description="Helical" evidence="14">
    <location>
        <begin position="236"/>
        <end position="257"/>
    </location>
</feature>
<reference evidence="16 17" key="1">
    <citation type="submission" date="2018-10" db="EMBL/GenBank/DDBJ databases">
        <title>Fifty Aureobasidium pullulans genomes reveal a recombining polyextremotolerant generalist.</title>
        <authorList>
            <person name="Gostincar C."/>
            <person name="Turk M."/>
            <person name="Zajc J."/>
            <person name="Gunde-Cimerman N."/>
        </authorList>
    </citation>
    <scope>NUCLEOTIDE SEQUENCE [LARGE SCALE GENOMIC DNA]</scope>
    <source>
        <strain evidence="16 17">EXF-10751</strain>
    </source>
</reference>
<evidence type="ECO:0000256" key="7">
    <source>
        <dbReference type="ARBA" id="ARBA00023011"/>
    </source>
</evidence>
<keyword evidence="9 13" id="KW-0472">Membrane</keyword>
<evidence type="ECO:0000256" key="4">
    <source>
        <dbReference type="ARBA" id="ARBA00022692"/>
    </source>
</evidence>
<feature type="transmembrane region" description="Helical" evidence="14">
    <location>
        <begin position="164"/>
        <end position="190"/>
    </location>
</feature>
<keyword evidence="8" id="KW-0443">Lipid metabolism</keyword>
<evidence type="ECO:0000256" key="9">
    <source>
        <dbReference type="ARBA" id="ARBA00023136"/>
    </source>
</evidence>
<dbReference type="EMBL" id="QZAN01000001">
    <property type="protein sequence ID" value="THW68059.1"/>
    <property type="molecule type" value="Genomic_DNA"/>
</dbReference>
<keyword evidence="5" id="KW-0752">Steroid biosynthesis</keyword>
<dbReference type="GO" id="GO:0016126">
    <property type="term" value="P:sterol biosynthetic process"/>
    <property type="evidence" value="ECO:0007669"/>
    <property type="project" value="UniProtKB-KW"/>
</dbReference>
<sequence length="279" mass="31198">MFFLSLDFLPFDSRLWSLSFCHLLNKASLCPMAGSGDSTISLPLQALMNNMTGYEAAHPYYPSDATIVGYSANESTVLSLLGSFVAGCIAIFGSTYLAVKKVNPRLPTSELLTVMWFVLCGCIHLFFEGYFAYNNANLGGLQTFFGQLWKEYALSDSRYLTQNTFVFCVEAMTAVLWGPLSFVVAVLIAIDHPLRHPLQAAVSLGQCYGDMLYYATSMADHYYLGIEYSRPEAYYFWGYYFGANFFWIVIPGVLLYNSIRTSADAIRQVQASQDSKKTI</sequence>
<evidence type="ECO:0000259" key="15">
    <source>
        <dbReference type="PROSITE" id="PS51751"/>
    </source>
</evidence>
<keyword evidence="7" id="KW-0756">Sterol biosynthesis</keyword>
<keyword evidence="12" id="KW-0413">Isomerase</keyword>
<feature type="transmembrane region" description="Helical" evidence="14">
    <location>
        <begin position="111"/>
        <end position="133"/>
    </location>
</feature>
<feature type="transmembrane region" description="Helical" evidence="14">
    <location>
        <begin position="77"/>
        <end position="99"/>
    </location>
</feature>
<dbReference type="Proteomes" id="UP000310421">
    <property type="component" value="Unassembled WGS sequence"/>
</dbReference>
<feature type="domain" description="EXPERA" evidence="15">
    <location>
        <begin position="109"/>
        <end position="255"/>
    </location>
</feature>
<dbReference type="GO" id="GO:0005783">
    <property type="term" value="C:endoplasmic reticulum"/>
    <property type="evidence" value="ECO:0007669"/>
    <property type="project" value="TreeGrafter"/>
</dbReference>
<protein>
    <submittedName>
        <fullName evidence="16">Emopamil-binding protein</fullName>
    </submittedName>
</protein>
<comment type="subcellular location">
    <subcellularLocation>
        <location evidence="1">Membrane</location>
        <topology evidence="1">Multi-pass membrane protein</topology>
    </subcellularLocation>
</comment>
<dbReference type="InterPro" id="IPR007905">
    <property type="entry name" value="EBP"/>
</dbReference>
<keyword evidence="6 13" id="KW-1133">Transmembrane helix</keyword>
<dbReference type="GO" id="GO:0004769">
    <property type="term" value="F:steroid Delta-isomerase activity"/>
    <property type="evidence" value="ECO:0007669"/>
    <property type="project" value="TreeGrafter"/>
</dbReference>
<dbReference type="GO" id="GO:0000247">
    <property type="term" value="F:C-8 sterol isomerase activity"/>
    <property type="evidence" value="ECO:0007669"/>
    <property type="project" value="TreeGrafter"/>
</dbReference>
<evidence type="ECO:0000256" key="2">
    <source>
        <dbReference type="ARBA" id="ARBA00008337"/>
    </source>
</evidence>
<organism evidence="16 17">
    <name type="scientific">Aureobasidium pullulans</name>
    <name type="common">Black yeast</name>
    <name type="synonym">Pullularia pullulans</name>
    <dbReference type="NCBI Taxonomy" id="5580"/>
    <lineage>
        <taxon>Eukaryota</taxon>
        <taxon>Fungi</taxon>
        <taxon>Dikarya</taxon>
        <taxon>Ascomycota</taxon>
        <taxon>Pezizomycotina</taxon>
        <taxon>Dothideomycetes</taxon>
        <taxon>Dothideomycetidae</taxon>
        <taxon>Dothideales</taxon>
        <taxon>Saccotheciaceae</taxon>
        <taxon>Aureobasidium</taxon>
    </lineage>
</organism>
<dbReference type="Pfam" id="PF05241">
    <property type="entry name" value="EBP"/>
    <property type="match status" value="1"/>
</dbReference>
<evidence type="ECO:0000256" key="5">
    <source>
        <dbReference type="ARBA" id="ARBA00022955"/>
    </source>
</evidence>
<evidence type="ECO:0000256" key="3">
    <source>
        <dbReference type="ARBA" id="ARBA00022516"/>
    </source>
</evidence>
<evidence type="ECO:0000256" key="13">
    <source>
        <dbReference type="PROSITE-ProRule" id="PRU01087"/>
    </source>
</evidence>
<evidence type="ECO:0000313" key="16">
    <source>
        <dbReference type="EMBL" id="THW68059.1"/>
    </source>
</evidence>
<accession>A0A4S8ZPL6</accession>
<name>A0A4S8ZPL6_AURPU</name>
<dbReference type="PROSITE" id="PS51751">
    <property type="entry name" value="EXPERA"/>
    <property type="match status" value="1"/>
</dbReference>
<proteinExistence type="inferred from homology"/>
<dbReference type="GO" id="GO:0047750">
    <property type="term" value="F:cholestenol delta-isomerase activity"/>
    <property type="evidence" value="ECO:0007669"/>
    <property type="project" value="InterPro"/>
</dbReference>
<dbReference type="AlphaFoldDB" id="A0A4S8ZPL6"/>
<dbReference type="InterPro" id="IPR033118">
    <property type="entry name" value="EXPERA"/>
</dbReference>
<comment type="similarity">
    <text evidence="2">Belongs to the EBP family.</text>
</comment>